<dbReference type="EC" id="6.3.5.4" evidence="3"/>
<name>A0ABR7R8A7_9PROT</name>
<dbReference type="InterPro" id="IPR001962">
    <property type="entry name" value="Asn_synthase"/>
</dbReference>
<dbReference type="InterPro" id="IPR051786">
    <property type="entry name" value="ASN_synthetase/amidase"/>
</dbReference>
<dbReference type="Gene3D" id="3.60.20.10">
    <property type="entry name" value="Glutamine Phosphoribosylpyrophosphate, subunit 1, domain 1"/>
    <property type="match status" value="1"/>
</dbReference>
<accession>A0ABR7R8A7</accession>
<evidence type="ECO:0000256" key="1">
    <source>
        <dbReference type="ARBA" id="ARBA00005187"/>
    </source>
</evidence>
<comment type="catalytic activity">
    <reaction evidence="7">
        <text>L-aspartate + L-glutamine + ATP + H2O = L-asparagine + L-glutamate + AMP + diphosphate + H(+)</text>
        <dbReference type="Rhea" id="RHEA:12228"/>
        <dbReference type="ChEBI" id="CHEBI:15377"/>
        <dbReference type="ChEBI" id="CHEBI:15378"/>
        <dbReference type="ChEBI" id="CHEBI:29985"/>
        <dbReference type="ChEBI" id="CHEBI:29991"/>
        <dbReference type="ChEBI" id="CHEBI:30616"/>
        <dbReference type="ChEBI" id="CHEBI:33019"/>
        <dbReference type="ChEBI" id="CHEBI:58048"/>
        <dbReference type="ChEBI" id="CHEBI:58359"/>
        <dbReference type="ChEBI" id="CHEBI:456215"/>
        <dbReference type="EC" id="6.3.5.4"/>
    </reaction>
</comment>
<evidence type="ECO:0000256" key="7">
    <source>
        <dbReference type="ARBA" id="ARBA00048741"/>
    </source>
</evidence>
<evidence type="ECO:0000259" key="8">
    <source>
        <dbReference type="PROSITE" id="PS51278"/>
    </source>
</evidence>
<evidence type="ECO:0000256" key="4">
    <source>
        <dbReference type="ARBA" id="ARBA00022741"/>
    </source>
</evidence>
<reference evidence="9 10" key="1">
    <citation type="journal article" date="2009" name="Int. J. Syst. Evol. Microbiol.">
        <title>Transfer of Teichococcus ludipueritiae and Muricoccus roseus to the genus Roseomonas, as Roseomonas ludipueritiae comb. nov. and Roseomonas rosea comb. nov., respectively, and emended description of the genus Roseomonas.</title>
        <authorList>
            <person name="Sanchez-Porro C."/>
            <person name="Gallego V."/>
            <person name="Busse H.J."/>
            <person name="Kampfer P."/>
            <person name="Ventosa A."/>
        </authorList>
    </citation>
    <scope>NUCLEOTIDE SEQUENCE [LARGE SCALE GENOMIC DNA]</scope>
    <source>
        <strain evidence="9 10">DSM 14915</strain>
    </source>
</reference>
<keyword evidence="9" id="KW-0436">Ligase</keyword>
<dbReference type="CDD" id="cd01991">
    <property type="entry name" value="Asn_synthase_B_C"/>
    <property type="match status" value="1"/>
</dbReference>
<dbReference type="Proteomes" id="UP000603940">
    <property type="component" value="Unassembled WGS sequence"/>
</dbReference>
<evidence type="ECO:0000256" key="3">
    <source>
        <dbReference type="ARBA" id="ARBA00012737"/>
    </source>
</evidence>
<evidence type="ECO:0000313" key="10">
    <source>
        <dbReference type="Proteomes" id="UP000603940"/>
    </source>
</evidence>
<keyword evidence="4" id="KW-0547">Nucleotide-binding</keyword>
<proteinExistence type="inferred from homology"/>
<dbReference type="GO" id="GO:0004066">
    <property type="term" value="F:asparagine synthase (glutamine-hydrolyzing) activity"/>
    <property type="evidence" value="ECO:0007669"/>
    <property type="project" value="UniProtKB-EC"/>
</dbReference>
<dbReference type="CDD" id="cd00712">
    <property type="entry name" value="AsnB"/>
    <property type="match status" value="1"/>
</dbReference>
<dbReference type="PANTHER" id="PTHR43284:SF1">
    <property type="entry name" value="ASPARAGINE SYNTHETASE"/>
    <property type="match status" value="1"/>
</dbReference>
<dbReference type="PROSITE" id="PS51278">
    <property type="entry name" value="GATASE_TYPE_2"/>
    <property type="match status" value="1"/>
</dbReference>
<comment type="caution">
    <text evidence="9">The sequence shown here is derived from an EMBL/GenBank/DDBJ whole genome shotgun (WGS) entry which is preliminary data.</text>
</comment>
<evidence type="ECO:0000256" key="2">
    <source>
        <dbReference type="ARBA" id="ARBA00005752"/>
    </source>
</evidence>
<dbReference type="InterPro" id="IPR014729">
    <property type="entry name" value="Rossmann-like_a/b/a_fold"/>
</dbReference>
<dbReference type="InterPro" id="IPR033738">
    <property type="entry name" value="AsnB_N"/>
</dbReference>
<evidence type="ECO:0000256" key="6">
    <source>
        <dbReference type="ARBA" id="ARBA00022962"/>
    </source>
</evidence>
<dbReference type="PIRSF" id="PIRSF001589">
    <property type="entry name" value="Asn_synthetase_glu-h"/>
    <property type="match status" value="1"/>
</dbReference>
<dbReference type="Pfam" id="PF00733">
    <property type="entry name" value="Asn_synthase"/>
    <property type="match status" value="1"/>
</dbReference>
<dbReference type="SUPFAM" id="SSF56235">
    <property type="entry name" value="N-terminal nucleophile aminohydrolases (Ntn hydrolases)"/>
    <property type="match status" value="1"/>
</dbReference>
<protein>
    <recommendedName>
        <fullName evidence="3">asparagine synthase (glutamine-hydrolyzing)</fullName>
        <ecNumber evidence="3">6.3.5.4</ecNumber>
    </recommendedName>
</protein>
<dbReference type="Gene3D" id="3.40.50.620">
    <property type="entry name" value="HUPs"/>
    <property type="match status" value="1"/>
</dbReference>
<dbReference type="InterPro" id="IPR006426">
    <property type="entry name" value="Asn_synth_AEB"/>
</dbReference>
<dbReference type="PANTHER" id="PTHR43284">
    <property type="entry name" value="ASPARAGINE SYNTHETASE (GLUTAMINE-HYDROLYZING)"/>
    <property type="match status" value="1"/>
</dbReference>
<dbReference type="EMBL" id="JACTUZ010000044">
    <property type="protein sequence ID" value="MBC9177630.1"/>
    <property type="molecule type" value="Genomic_DNA"/>
</dbReference>
<dbReference type="InterPro" id="IPR017932">
    <property type="entry name" value="GATase_2_dom"/>
</dbReference>
<keyword evidence="10" id="KW-1185">Reference proteome</keyword>
<sequence length="643" mass="72219">MCGIAGWYRRSGRPVDRRAITAQCEAILHRGPDQDGLLVEGDFGFGMRRLSIVDLAGGQQPVISEDGCHALTFNGEIYNHLELRRELEAAGHRFRSVSDTETILVAWQQWGDAAWARLEGMFAIALWDRPQRRLTLVRDPLGIKPLYITEQMGGLAYASEIKALLPLPDHAFSVDPHAVHSYFSFGHVRPPQSIYSQVRSLAPGHLLTIGPEGESRSRAYWSLRFQEGPRQSEADWIAQFREIWLATVRRHMQADVPVGTFLSGGVDSSAVTAAMARVTGQPVRAYTIGFQEARFDETAHARDVARHLGCEHIVRVVDLQDARDLLPRIQHCYDEPFADPAAVPSWYLAEAASQDLKVVLAGDGGDEIFAGYRRHANEARSLRNASWLPALRPLSRALQALPDLPSRQVTRLRRSLDRQCDMARLPDGYSRFFARTEIVSAALREAIYQPSYHAEQASRGTFTNLRDEFFPETGDVPADGMEQFLLADTLLQLPGQMLTKVDRASMAHSLEVRVPFLSHKLVDWAATMPMSMKLRGNLGKYVVRKAVEPWLPPGLLDRPKQGFKMPLAQWFRGEFGRYARSVWHDSGASRAGYLDSAAVDQLFRQHATGAHDHSRILYAIAIFALWWQGRSTARPEWAGRVPF</sequence>
<evidence type="ECO:0000313" key="9">
    <source>
        <dbReference type="EMBL" id="MBC9177630.1"/>
    </source>
</evidence>
<organism evidence="9 10">
    <name type="scientific">Pseudoroseomonas ludipueritiae</name>
    <dbReference type="NCBI Taxonomy" id="198093"/>
    <lineage>
        <taxon>Bacteria</taxon>
        <taxon>Pseudomonadati</taxon>
        <taxon>Pseudomonadota</taxon>
        <taxon>Alphaproteobacteria</taxon>
        <taxon>Acetobacterales</taxon>
        <taxon>Acetobacteraceae</taxon>
        <taxon>Pseudoroseomonas</taxon>
    </lineage>
</organism>
<dbReference type="InterPro" id="IPR029055">
    <property type="entry name" value="Ntn_hydrolases_N"/>
</dbReference>
<comment type="pathway">
    <text evidence="1">Amino-acid biosynthesis; L-asparagine biosynthesis; L-asparagine from L-aspartate (L-Gln route): step 1/1.</text>
</comment>
<keyword evidence="6" id="KW-0315">Glutamine amidotransferase</keyword>
<comment type="similarity">
    <text evidence="2">Belongs to the asparagine synthetase family.</text>
</comment>
<evidence type="ECO:0000256" key="5">
    <source>
        <dbReference type="ARBA" id="ARBA00022840"/>
    </source>
</evidence>
<gene>
    <name evidence="9" type="primary">asnB</name>
    <name evidence="9" type="ORF">IBL25_11835</name>
</gene>
<dbReference type="SUPFAM" id="SSF52402">
    <property type="entry name" value="Adenine nucleotide alpha hydrolases-like"/>
    <property type="match status" value="1"/>
</dbReference>
<dbReference type="Pfam" id="PF13537">
    <property type="entry name" value="GATase_7"/>
    <property type="match status" value="1"/>
</dbReference>
<feature type="domain" description="Glutamine amidotransferase type-2" evidence="8">
    <location>
        <begin position="2"/>
        <end position="212"/>
    </location>
</feature>
<dbReference type="NCBIfam" id="TIGR01536">
    <property type="entry name" value="asn_synth_AEB"/>
    <property type="match status" value="1"/>
</dbReference>
<keyword evidence="5" id="KW-0067">ATP-binding</keyword>